<comment type="caution">
    <text evidence="1">The sequence shown here is derived from an EMBL/GenBank/DDBJ whole genome shotgun (WGS) entry which is preliminary data.</text>
</comment>
<organism evidence="1 2">
    <name type="scientific">Staphylococcus felis</name>
    <dbReference type="NCBI Taxonomy" id="46127"/>
    <lineage>
        <taxon>Bacteria</taxon>
        <taxon>Bacillati</taxon>
        <taxon>Bacillota</taxon>
        <taxon>Bacilli</taxon>
        <taxon>Bacillales</taxon>
        <taxon>Staphylococcaceae</taxon>
        <taxon>Staphylococcus</taxon>
    </lineage>
</organism>
<gene>
    <name evidence="1" type="ORF">DOS83_08655</name>
</gene>
<dbReference type="PIRSF" id="PIRSF031503">
    <property type="entry name" value="UCP031503_mp"/>
    <property type="match status" value="1"/>
</dbReference>
<protein>
    <submittedName>
        <fullName evidence="1">YibE/F family protein</fullName>
    </submittedName>
</protein>
<evidence type="ECO:0000313" key="2">
    <source>
        <dbReference type="Proteomes" id="UP000256562"/>
    </source>
</evidence>
<name>A0A3E0ING5_9STAP</name>
<dbReference type="InterPro" id="IPR014564">
    <property type="entry name" value="UCP031503_TM"/>
</dbReference>
<dbReference type="PANTHER" id="PTHR41771">
    <property type="entry name" value="MEMBRANE PROTEIN-RELATED"/>
    <property type="match status" value="1"/>
</dbReference>
<sequence>MNAVLILGLILLILMTVFGGKTGFISFLTLFLNVIILIIALILMLFGIPIYLVTFVFCIVIAAINLFVLNQFNIKTFAAFISSIVTTILMLGGIYWSVHTGHLQGFTTEEQDETYIFSLNIGMDIEQFMIFTVILAVIAALIDLAITISSPIYELNETNPDLSQHDLFHSGMRVGREILATSANTIYLALIGGSLTLVFWFFNLHYSLGHLINAKLLTQELITIVLGGIAIAVCIPITAMITAWLVKNAHRLPIQFNDFETDPHIQEAASSNEKEGKG</sequence>
<accession>A0A3E0ING5</accession>
<reference evidence="1 2" key="1">
    <citation type="journal article" date="2018" name="Vet. Microbiol.">
        <title>Characterisation of Staphylococcus felis isolated from cats using whole genome sequencing.</title>
        <authorList>
            <person name="Worthing K."/>
            <person name="Pang S."/>
            <person name="Trott D.J."/>
            <person name="Abraham S."/>
            <person name="Coombs G.W."/>
            <person name="Jordan D."/>
            <person name="McIntyre L."/>
            <person name="Davies M.R."/>
            <person name="Norris J."/>
        </authorList>
    </citation>
    <scope>NUCLEOTIDE SEQUENCE [LARGE SCALE GENOMIC DNA]</scope>
    <source>
        <strain evidence="1 2">F9</strain>
    </source>
</reference>
<evidence type="ECO:0000313" key="1">
    <source>
        <dbReference type="EMBL" id="REH93613.1"/>
    </source>
</evidence>
<dbReference type="Pfam" id="PF07907">
    <property type="entry name" value="YibE_F"/>
    <property type="match status" value="1"/>
</dbReference>
<dbReference type="PANTHER" id="PTHR41771:SF1">
    <property type="entry name" value="MEMBRANE PROTEIN"/>
    <property type="match status" value="1"/>
</dbReference>
<dbReference type="EMBL" id="QKXQ01000397">
    <property type="protein sequence ID" value="REH93613.1"/>
    <property type="molecule type" value="Genomic_DNA"/>
</dbReference>
<dbReference type="InterPro" id="IPR012507">
    <property type="entry name" value="YibE_F"/>
</dbReference>
<dbReference type="RefSeq" id="WP_115934304.1">
    <property type="nucleotide sequence ID" value="NZ_QKXQ01000397.1"/>
</dbReference>
<dbReference type="OrthoDB" id="2414035at2"/>
<proteinExistence type="predicted"/>
<dbReference type="Proteomes" id="UP000256562">
    <property type="component" value="Unassembled WGS sequence"/>
</dbReference>
<dbReference type="AlphaFoldDB" id="A0A3E0ING5"/>